<feature type="domain" description="C3H1-type" evidence="2">
    <location>
        <begin position="83"/>
        <end position="114"/>
    </location>
</feature>
<keyword evidence="1" id="KW-0479">Metal-binding</keyword>
<dbReference type="Proteomes" id="UP001642464">
    <property type="component" value="Unassembled WGS sequence"/>
</dbReference>
<protein>
    <submittedName>
        <fullName evidence="3">C3H1-type domain-containing protein</fullName>
    </submittedName>
</protein>
<proteinExistence type="predicted"/>
<evidence type="ECO:0000313" key="4">
    <source>
        <dbReference type="Proteomes" id="UP001642464"/>
    </source>
</evidence>
<keyword evidence="1" id="KW-0863">Zinc-finger</keyword>
<evidence type="ECO:0000259" key="2">
    <source>
        <dbReference type="PROSITE" id="PS50103"/>
    </source>
</evidence>
<accession>A0ABP0SF20</accession>
<name>A0ABP0SF20_9DINO</name>
<organism evidence="3 4">
    <name type="scientific">Durusdinium trenchii</name>
    <dbReference type="NCBI Taxonomy" id="1381693"/>
    <lineage>
        <taxon>Eukaryota</taxon>
        <taxon>Sar</taxon>
        <taxon>Alveolata</taxon>
        <taxon>Dinophyceae</taxon>
        <taxon>Suessiales</taxon>
        <taxon>Symbiodiniaceae</taxon>
        <taxon>Durusdinium</taxon>
    </lineage>
</organism>
<dbReference type="PROSITE" id="PS50103">
    <property type="entry name" value="ZF_C3H1"/>
    <property type="match status" value="1"/>
</dbReference>
<comment type="caution">
    <text evidence="3">The sequence shown here is derived from an EMBL/GenBank/DDBJ whole genome shotgun (WGS) entry which is preliminary data.</text>
</comment>
<gene>
    <name evidence="3" type="ORF">SCF082_LOCUS51496</name>
</gene>
<feature type="zinc finger region" description="C3H1-type" evidence="1">
    <location>
        <begin position="83"/>
        <end position="114"/>
    </location>
</feature>
<reference evidence="3 4" key="1">
    <citation type="submission" date="2024-02" db="EMBL/GenBank/DDBJ databases">
        <authorList>
            <person name="Chen Y."/>
            <person name="Shah S."/>
            <person name="Dougan E. K."/>
            <person name="Thang M."/>
            <person name="Chan C."/>
        </authorList>
    </citation>
    <scope>NUCLEOTIDE SEQUENCE [LARGE SCALE GENOMIC DNA]</scope>
</reference>
<dbReference type="InterPro" id="IPR000571">
    <property type="entry name" value="Znf_CCCH"/>
</dbReference>
<evidence type="ECO:0000313" key="3">
    <source>
        <dbReference type="EMBL" id="CAK9110896.1"/>
    </source>
</evidence>
<keyword evidence="1" id="KW-0862">Zinc</keyword>
<sequence length="229" mass="25480">MAYPLNCRRTFLDMEDIPKVHNRSRYASEPPPARRDEENGAIKEQMQNEKYAGELPMRALNKEFLVSKEAQIRSSEGSRGHPDLCKRPCIIFAKTGTCQQGSDCAFCHFAHPNRSVLDKRQRLTIRTLNEAQKWTLTLPYLAAKLETWKAKEHDATSVLALIEARLAVLQSSGMCGEVSPKVVKLVDASLVSINFGAILSLVLSSEDLNTVSHIRQAVSSVIASGQQML</sequence>
<keyword evidence="4" id="KW-1185">Reference proteome</keyword>
<evidence type="ECO:0000256" key="1">
    <source>
        <dbReference type="PROSITE-ProRule" id="PRU00723"/>
    </source>
</evidence>
<dbReference type="EMBL" id="CAXAMM010043607">
    <property type="protein sequence ID" value="CAK9110896.1"/>
    <property type="molecule type" value="Genomic_DNA"/>
</dbReference>